<name>A0ABP0GEX4_CLALP</name>
<dbReference type="EMBL" id="CAWYQH010000114">
    <property type="protein sequence ID" value="CAK8690320.1"/>
    <property type="molecule type" value="Genomic_DNA"/>
</dbReference>
<proteinExistence type="predicted"/>
<organism evidence="1 2">
    <name type="scientific">Clavelina lepadiformis</name>
    <name type="common">Light-bulb sea squirt</name>
    <name type="synonym">Ascidia lepadiformis</name>
    <dbReference type="NCBI Taxonomy" id="159417"/>
    <lineage>
        <taxon>Eukaryota</taxon>
        <taxon>Metazoa</taxon>
        <taxon>Chordata</taxon>
        <taxon>Tunicata</taxon>
        <taxon>Ascidiacea</taxon>
        <taxon>Aplousobranchia</taxon>
        <taxon>Clavelinidae</taxon>
        <taxon>Clavelina</taxon>
    </lineage>
</organism>
<comment type="caution">
    <text evidence="1">The sequence shown here is derived from an EMBL/GenBank/DDBJ whole genome shotgun (WGS) entry which is preliminary data.</text>
</comment>
<gene>
    <name evidence="1" type="ORF">CVLEPA_LOCUS22946</name>
</gene>
<dbReference type="Proteomes" id="UP001642483">
    <property type="component" value="Unassembled WGS sequence"/>
</dbReference>
<accession>A0ABP0GEX4</accession>
<sequence>MTVAEHCCSNNWRAAIGYVTFSILGLTSRTAACQSLSRNQEQVAAPALSVTTPPLNLRPPHSMFGCGESLV</sequence>
<keyword evidence="2" id="KW-1185">Reference proteome</keyword>
<reference evidence="1 2" key="1">
    <citation type="submission" date="2024-02" db="EMBL/GenBank/DDBJ databases">
        <authorList>
            <person name="Daric V."/>
            <person name="Darras S."/>
        </authorList>
    </citation>
    <scope>NUCLEOTIDE SEQUENCE [LARGE SCALE GENOMIC DNA]</scope>
</reference>
<evidence type="ECO:0000313" key="2">
    <source>
        <dbReference type="Proteomes" id="UP001642483"/>
    </source>
</evidence>
<protein>
    <submittedName>
        <fullName evidence="1">Uncharacterized protein</fullName>
    </submittedName>
</protein>
<evidence type="ECO:0000313" key="1">
    <source>
        <dbReference type="EMBL" id="CAK8690320.1"/>
    </source>
</evidence>